<gene>
    <name evidence="2" type="ORF">O181_129912</name>
</gene>
<reference evidence="2" key="1">
    <citation type="submission" date="2021-03" db="EMBL/GenBank/DDBJ databases">
        <title>Draft genome sequence of rust myrtle Austropuccinia psidii MF-1, a brazilian biotype.</title>
        <authorList>
            <person name="Quecine M.C."/>
            <person name="Pachon D.M.R."/>
            <person name="Bonatelli M.L."/>
            <person name="Correr F.H."/>
            <person name="Franceschini L.M."/>
            <person name="Leite T.F."/>
            <person name="Margarido G.R.A."/>
            <person name="Almeida C.A."/>
            <person name="Ferrarezi J.A."/>
            <person name="Labate C.A."/>
        </authorList>
    </citation>
    <scope>NUCLEOTIDE SEQUENCE</scope>
    <source>
        <strain evidence="2">MF-1</strain>
    </source>
</reference>
<feature type="compositionally biased region" description="Low complexity" evidence="1">
    <location>
        <begin position="194"/>
        <end position="205"/>
    </location>
</feature>
<dbReference type="AlphaFoldDB" id="A0A9Q3QBY6"/>
<feature type="compositionally biased region" description="Basic and acidic residues" evidence="1">
    <location>
        <begin position="177"/>
        <end position="189"/>
    </location>
</feature>
<keyword evidence="3" id="KW-1185">Reference proteome</keyword>
<feature type="compositionally biased region" description="Basic and acidic residues" evidence="1">
    <location>
        <begin position="9"/>
        <end position="18"/>
    </location>
</feature>
<evidence type="ECO:0000256" key="1">
    <source>
        <dbReference type="SAM" id="MobiDB-lite"/>
    </source>
</evidence>
<feature type="compositionally biased region" description="Basic residues" evidence="1">
    <location>
        <begin position="206"/>
        <end position="217"/>
    </location>
</feature>
<dbReference type="PANTHER" id="PTHR15503:SF22">
    <property type="entry name" value="TRANSPOSON TY3-I GAG POLYPROTEIN"/>
    <property type="match status" value="1"/>
</dbReference>
<sequence length="285" mass="33092">MGRLTQEVTPRDNVKSPDFKTPSTKAPDSFDGTQAHKLRGFIQPCQLIFHNDPSNFFSDRKEVIYSTSFLTGRAGKWIESYLSNISNEEPSYLLNEWPLFDSQLFTLLGDPNEVRKAEQELDHLRMKEIGHVSLYIADFRSQFQELEIMGKELISMFTEEDWHQDYWIKLDTRYHERKNEKGGNQEKKPPATVSNQSRPPQNSSSKRPHQRKNKKGKQFQYSKDKPHDALLNKDNKLIGCEKERRIKEGFCTYCGGKHPIEKFFKRPQNKSGSSSRGFPSKQGKA</sequence>
<dbReference type="PANTHER" id="PTHR15503">
    <property type="entry name" value="LDOC1 RELATED"/>
    <property type="match status" value="1"/>
</dbReference>
<protein>
    <recommendedName>
        <fullName evidence="4">Retrotransposon gag domain-containing protein</fullName>
    </recommendedName>
</protein>
<evidence type="ECO:0000313" key="2">
    <source>
        <dbReference type="EMBL" id="MBW0590197.1"/>
    </source>
</evidence>
<organism evidence="2 3">
    <name type="scientific">Austropuccinia psidii MF-1</name>
    <dbReference type="NCBI Taxonomy" id="1389203"/>
    <lineage>
        <taxon>Eukaryota</taxon>
        <taxon>Fungi</taxon>
        <taxon>Dikarya</taxon>
        <taxon>Basidiomycota</taxon>
        <taxon>Pucciniomycotina</taxon>
        <taxon>Pucciniomycetes</taxon>
        <taxon>Pucciniales</taxon>
        <taxon>Sphaerophragmiaceae</taxon>
        <taxon>Austropuccinia</taxon>
    </lineage>
</organism>
<evidence type="ECO:0000313" key="3">
    <source>
        <dbReference type="Proteomes" id="UP000765509"/>
    </source>
</evidence>
<accession>A0A9Q3QBY6</accession>
<feature type="region of interest" description="Disordered" evidence="1">
    <location>
        <begin position="177"/>
        <end position="230"/>
    </location>
</feature>
<feature type="region of interest" description="Disordered" evidence="1">
    <location>
        <begin position="255"/>
        <end position="285"/>
    </location>
</feature>
<comment type="caution">
    <text evidence="2">The sequence shown here is derived from an EMBL/GenBank/DDBJ whole genome shotgun (WGS) entry which is preliminary data.</text>
</comment>
<name>A0A9Q3QBY6_9BASI</name>
<evidence type="ECO:0008006" key="4">
    <source>
        <dbReference type="Google" id="ProtNLM"/>
    </source>
</evidence>
<proteinExistence type="predicted"/>
<dbReference type="Proteomes" id="UP000765509">
    <property type="component" value="Unassembled WGS sequence"/>
</dbReference>
<dbReference type="InterPro" id="IPR032567">
    <property type="entry name" value="RTL1-rel"/>
</dbReference>
<dbReference type="EMBL" id="AVOT02137369">
    <property type="protein sequence ID" value="MBW0590197.1"/>
    <property type="molecule type" value="Genomic_DNA"/>
</dbReference>
<feature type="region of interest" description="Disordered" evidence="1">
    <location>
        <begin position="1"/>
        <end position="30"/>
    </location>
</feature>